<dbReference type="EMBL" id="PVTF01000019">
    <property type="protein sequence ID" value="PRY33780.1"/>
    <property type="molecule type" value="Genomic_DNA"/>
</dbReference>
<dbReference type="SUPFAM" id="SSF50475">
    <property type="entry name" value="FMN-binding split barrel"/>
    <property type="match status" value="1"/>
</dbReference>
<proteinExistence type="predicted"/>
<evidence type="ECO:0000313" key="2">
    <source>
        <dbReference type="EMBL" id="PRY33780.1"/>
    </source>
</evidence>
<dbReference type="InterPro" id="IPR007396">
    <property type="entry name" value="TR_PAI2-type"/>
</dbReference>
<evidence type="ECO:0000313" key="3">
    <source>
        <dbReference type="Proteomes" id="UP000239494"/>
    </source>
</evidence>
<dbReference type="PANTHER" id="PTHR35802">
    <property type="entry name" value="PROTEASE SYNTHASE AND SPORULATION PROTEIN PAI 2"/>
    <property type="match status" value="1"/>
</dbReference>
<keyword evidence="3" id="KW-1185">Reference proteome</keyword>
<dbReference type="AlphaFoldDB" id="A0A2T0SK41"/>
<dbReference type="InterPro" id="IPR012349">
    <property type="entry name" value="Split_barrel_FMN-bd"/>
</dbReference>
<evidence type="ECO:0000256" key="1">
    <source>
        <dbReference type="SAM" id="MobiDB-lite"/>
    </source>
</evidence>
<name>A0A2T0SK41_9PSEU</name>
<dbReference type="Gene3D" id="2.30.110.10">
    <property type="entry name" value="Electron Transport, Fmn-binding Protein, Chain A"/>
    <property type="match status" value="1"/>
</dbReference>
<organism evidence="2 3">
    <name type="scientific">Umezawaea tangerina</name>
    <dbReference type="NCBI Taxonomy" id="84725"/>
    <lineage>
        <taxon>Bacteria</taxon>
        <taxon>Bacillati</taxon>
        <taxon>Actinomycetota</taxon>
        <taxon>Actinomycetes</taxon>
        <taxon>Pseudonocardiales</taxon>
        <taxon>Pseudonocardiaceae</taxon>
        <taxon>Umezawaea</taxon>
    </lineage>
</organism>
<protein>
    <submittedName>
        <fullName evidence="2">PaiB family negative transcriptional regulator</fullName>
    </submittedName>
</protein>
<comment type="caution">
    <text evidence="2">The sequence shown here is derived from an EMBL/GenBank/DDBJ whole genome shotgun (WGS) entry which is preliminary data.</text>
</comment>
<reference evidence="2 3" key="1">
    <citation type="submission" date="2018-03" db="EMBL/GenBank/DDBJ databases">
        <title>Genomic Encyclopedia of Archaeal and Bacterial Type Strains, Phase II (KMG-II): from individual species to whole genera.</title>
        <authorList>
            <person name="Goeker M."/>
        </authorList>
    </citation>
    <scope>NUCLEOTIDE SEQUENCE [LARGE SCALE GENOMIC DNA]</scope>
    <source>
        <strain evidence="2 3">DSM 44720</strain>
    </source>
</reference>
<dbReference type="Pfam" id="PF04299">
    <property type="entry name" value="FMN_bind_2"/>
    <property type="match status" value="1"/>
</dbReference>
<dbReference type="OrthoDB" id="9794948at2"/>
<dbReference type="RefSeq" id="WP_106195866.1">
    <property type="nucleotide sequence ID" value="NZ_PVTF01000019.1"/>
</dbReference>
<sequence>MLIHPWDSPPDDEWRPWLAAHDFGQLIACGRDRDLPVVVPTHFSFNGDNTVRLHLARPNPIWQALEENPNVLLTVLDDYTYVPAAWGGTDVPTSYYATVQLACTALVLDDPAAKAELLTRQLAHFEPPGGRSDVSADDEADRRLLPGIRGLELTIREVRAKFKYGGNKSPEVRARVARRLAERDGRHDAAARSHVLDRDPAP</sequence>
<dbReference type="PANTHER" id="PTHR35802:SF1">
    <property type="entry name" value="PROTEASE SYNTHASE AND SPORULATION PROTEIN PAI 2"/>
    <property type="match status" value="1"/>
</dbReference>
<gene>
    <name evidence="2" type="ORF">CLV43_11990</name>
</gene>
<accession>A0A2T0SK41</accession>
<feature type="region of interest" description="Disordered" evidence="1">
    <location>
        <begin position="178"/>
        <end position="202"/>
    </location>
</feature>
<dbReference type="Proteomes" id="UP000239494">
    <property type="component" value="Unassembled WGS sequence"/>
</dbReference>